<evidence type="ECO:0000256" key="2">
    <source>
        <dbReference type="ARBA" id="ARBA00022598"/>
    </source>
</evidence>
<keyword evidence="3 7" id="KW-0547">Nucleotide-binding</keyword>
<dbReference type="GO" id="GO:0005524">
    <property type="term" value="F:ATP binding"/>
    <property type="evidence" value="ECO:0007669"/>
    <property type="project" value="UniProtKB-KW"/>
</dbReference>
<dbReference type="GO" id="GO:0005737">
    <property type="term" value="C:cytoplasm"/>
    <property type="evidence" value="ECO:0007669"/>
    <property type="project" value="UniProtKB-UniRule"/>
</dbReference>
<feature type="compositionally biased region" description="Basic residues" evidence="8">
    <location>
        <begin position="430"/>
        <end position="468"/>
    </location>
</feature>
<dbReference type="STRING" id="1193181.BN10_1140030"/>
<dbReference type="eggNOG" id="COG0018">
    <property type="taxonomic scope" value="Bacteria"/>
</dbReference>
<gene>
    <name evidence="10" type="ORF">BN10_1140030</name>
</gene>
<keyword evidence="11" id="KW-1185">Reference proteome</keyword>
<dbReference type="EC" id="6.1.1.19" evidence="6"/>
<dbReference type="SUPFAM" id="SSF52374">
    <property type="entry name" value="Nucleotidylyl transferase"/>
    <property type="match status" value="1"/>
</dbReference>
<evidence type="ECO:0000313" key="11">
    <source>
        <dbReference type="Proteomes" id="UP000013167"/>
    </source>
</evidence>
<proteinExistence type="inferred from homology"/>
<keyword evidence="5 7" id="KW-0030">Aminoacyl-tRNA synthetase</keyword>
<comment type="caution">
    <text evidence="10">The sequence shown here is derived from an EMBL/GenBank/DDBJ whole genome shotgun (WGS) entry which is preliminary data.</text>
</comment>
<dbReference type="Gene3D" id="3.30.1360.70">
    <property type="entry name" value="Arginyl tRNA synthetase N-terminal domain"/>
    <property type="match status" value="1"/>
</dbReference>
<dbReference type="PROSITE" id="PS00178">
    <property type="entry name" value="AA_TRNA_LIGASE_I"/>
    <property type="match status" value="1"/>
</dbReference>
<comment type="similarity">
    <text evidence="7">Belongs to the class-I aminoacyl-tRNA synthetase family.</text>
</comment>
<dbReference type="PRINTS" id="PR01038">
    <property type="entry name" value="TRNASYNTHARG"/>
</dbReference>
<dbReference type="GO" id="GO:0004814">
    <property type="term" value="F:arginine-tRNA ligase activity"/>
    <property type="evidence" value="ECO:0007669"/>
    <property type="project" value="UniProtKB-UniRule"/>
</dbReference>
<keyword evidence="7" id="KW-0648">Protein biosynthesis</keyword>
<accession>N0DXJ0</accession>
<evidence type="ECO:0000256" key="8">
    <source>
        <dbReference type="SAM" id="MobiDB-lite"/>
    </source>
</evidence>
<dbReference type="NCBIfam" id="TIGR00456">
    <property type="entry name" value="argS"/>
    <property type="match status" value="1"/>
</dbReference>
<feature type="compositionally biased region" description="Pro residues" evidence="8">
    <location>
        <begin position="469"/>
        <end position="479"/>
    </location>
</feature>
<keyword evidence="2 7" id="KW-0436">Ligase</keyword>
<evidence type="ECO:0000256" key="4">
    <source>
        <dbReference type="ARBA" id="ARBA00022840"/>
    </source>
</evidence>
<organism evidence="10 11">
    <name type="scientific">Phycicoccus elongatus Lp2</name>
    <dbReference type="NCBI Taxonomy" id="1193181"/>
    <lineage>
        <taxon>Bacteria</taxon>
        <taxon>Bacillati</taxon>
        <taxon>Actinomycetota</taxon>
        <taxon>Actinomycetes</taxon>
        <taxon>Micrococcales</taxon>
        <taxon>Intrasporangiaceae</taxon>
        <taxon>Phycicoccus</taxon>
    </lineage>
</organism>
<feature type="compositionally biased region" description="Basic and acidic residues" evidence="8">
    <location>
        <begin position="531"/>
        <end position="554"/>
    </location>
</feature>
<evidence type="ECO:0000256" key="6">
    <source>
        <dbReference type="NCBIfam" id="TIGR00456"/>
    </source>
</evidence>
<reference evidence="10 11" key="1">
    <citation type="journal article" date="2013" name="ISME J.">
        <title>A metabolic model for members of the genus Tetrasphaera involved in enhanced biological phosphorus removal.</title>
        <authorList>
            <person name="Kristiansen R."/>
            <person name="Nguyen H.T.T."/>
            <person name="Saunders A.M."/>
            <person name="Nielsen J.L."/>
            <person name="Wimmer R."/>
            <person name="Le V.Q."/>
            <person name="McIlroy S.J."/>
            <person name="Petrovski S."/>
            <person name="Seviour R.J."/>
            <person name="Calteau A."/>
            <person name="Nielsen K.L."/>
            <person name="Nielsen P.H."/>
        </authorList>
    </citation>
    <scope>NUCLEOTIDE SEQUENCE [LARGE SCALE GENOMIC DNA]</scope>
    <source>
        <strain evidence="10 11">Lp2</strain>
    </source>
</reference>
<dbReference type="SUPFAM" id="SSF55190">
    <property type="entry name" value="Arginyl-tRNA synthetase (ArgRS), N-terminal 'additional' domain"/>
    <property type="match status" value="1"/>
</dbReference>
<feature type="region of interest" description="Disordered" evidence="8">
    <location>
        <begin position="428"/>
        <end position="554"/>
    </location>
</feature>
<dbReference type="InterPro" id="IPR035684">
    <property type="entry name" value="ArgRS_core"/>
</dbReference>
<dbReference type="Pfam" id="PF03485">
    <property type="entry name" value="Arg_tRNA_synt_N"/>
    <property type="match status" value="1"/>
</dbReference>
<dbReference type="AlphaFoldDB" id="N0DXJ0"/>
<dbReference type="Pfam" id="PF00750">
    <property type="entry name" value="tRNA-synt_1d"/>
    <property type="match status" value="2"/>
</dbReference>
<feature type="compositionally biased region" description="Low complexity" evidence="8">
    <location>
        <begin position="480"/>
        <end position="491"/>
    </location>
</feature>
<keyword evidence="4 7" id="KW-0067">ATP-binding</keyword>
<dbReference type="GO" id="GO:0006420">
    <property type="term" value="P:arginyl-tRNA aminoacylation"/>
    <property type="evidence" value="ECO:0007669"/>
    <property type="project" value="UniProtKB-UniRule"/>
</dbReference>
<dbReference type="InterPro" id="IPR014729">
    <property type="entry name" value="Rossmann-like_a/b/a_fold"/>
</dbReference>
<dbReference type="PANTHER" id="PTHR11956">
    <property type="entry name" value="ARGINYL-TRNA SYNTHETASE"/>
    <property type="match status" value="1"/>
</dbReference>
<dbReference type="EMBL" id="CAIZ01000018">
    <property type="protein sequence ID" value="CCH68733.1"/>
    <property type="molecule type" value="Genomic_DNA"/>
</dbReference>
<dbReference type="Proteomes" id="UP000013167">
    <property type="component" value="Unassembled WGS sequence"/>
</dbReference>
<dbReference type="InterPro" id="IPR001278">
    <property type="entry name" value="Arg-tRNA-ligase"/>
</dbReference>
<evidence type="ECO:0000256" key="7">
    <source>
        <dbReference type="RuleBase" id="RU363038"/>
    </source>
</evidence>
<sequence length="554" mass="60002">MTPEELALAIRAALQASVDAGELSLTVPADVRVERPRSRDHGDWATNVALQVAKGAGMPPRAVADLLATRLGQVPGVQQVDVAGPGFLNITLDAASAGELARTIVDAGTAYGRGASEAGRVVNLEYISANPTGPLHIGHTRWAALGDAMVRLLRATGADVTAEYYINDAGGQVERLGGSVLASLRGEEAPEGGYSGEYVDALAAAVREAHPDILEQPTDEALRLAWDVAYPIQLAAIKGTLDHFHVVFDVWFSERALHDSGAVEQAVERLREQGHVFDREGAIWLRTTDFGDDKDRVLIRANGVPTYFAADAAYYLSKKDRGFDEKIYLLGADHHGYINRLKAIAACAGDDPEHNIEVKIGQLVNIAGERMGKRLGNALYMDDLIAWVGSDAVRYSLARYPADSPLSLDGEEMRRQTNDNPVFYVQYAHARTRRGRPAGRRGRGAPRGRLRTGTAHRRDRSRAARRPRGPPPRGGPGRPPARTAPGRAVPGGRRRQIPQVVRHLSGPPARRRGSHRPAPDATVAQRRHAPSARERPGPARRERARAHVSEGGSR</sequence>
<feature type="domain" description="Arginyl tRNA synthetase N-terminal" evidence="9">
    <location>
        <begin position="4"/>
        <end position="92"/>
    </location>
</feature>
<dbReference type="Gene3D" id="3.40.50.620">
    <property type="entry name" value="HUPs"/>
    <property type="match status" value="1"/>
</dbReference>
<dbReference type="HOGENOM" id="CLU_006406_0_1_11"/>
<name>N0DXJ0_9MICO</name>
<dbReference type="PANTHER" id="PTHR11956:SF5">
    <property type="entry name" value="ARGININE--TRNA LIGASE, CYTOPLASMIC"/>
    <property type="match status" value="1"/>
</dbReference>
<dbReference type="InterPro" id="IPR036695">
    <property type="entry name" value="Arg-tRNA-synth_N_sf"/>
</dbReference>
<evidence type="ECO:0000256" key="5">
    <source>
        <dbReference type="ARBA" id="ARBA00023146"/>
    </source>
</evidence>
<evidence type="ECO:0000313" key="10">
    <source>
        <dbReference type="EMBL" id="CCH68733.1"/>
    </source>
</evidence>
<evidence type="ECO:0000256" key="1">
    <source>
        <dbReference type="ARBA" id="ARBA00020262"/>
    </source>
</evidence>
<dbReference type="CDD" id="cd00671">
    <property type="entry name" value="ArgRS_core"/>
    <property type="match status" value="1"/>
</dbReference>
<dbReference type="InterPro" id="IPR001412">
    <property type="entry name" value="aa-tRNA-synth_I_CS"/>
</dbReference>
<evidence type="ECO:0000256" key="3">
    <source>
        <dbReference type="ARBA" id="ARBA00022741"/>
    </source>
</evidence>
<protein>
    <recommendedName>
        <fullName evidence="1 6">Arginine--tRNA ligase</fullName>
        <ecNumber evidence="6">6.1.1.19</ecNumber>
    </recommendedName>
</protein>
<evidence type="ECO:0000259" key="9">
    <source>
        <dbReference type="SMART" id="SM01016"/>
    </source>
</evidence>
<dbReference type="InterPro" id="IPR005148">
    <property type="entry name" value="Arg-tRNA-synth_N"/>
</dbReference>
<dbReference type="SMART" id="SM01016">
    <property type="entry name" value="Arg_tRNA_synt_N"/>
    <property type="match status" value="1"/>
</dbReference>